<dbReference type="PANTHER" id="PTHR10791">
    <property type="entry name" value="RAG1-ACTIVATING PROTEIN 1"/>
    <property type="match status" value="1"/>
</dbReference>
<dbReference type="EMBL" id="JALJOQ010000124">
    <property type="protein sequence ID" value="KAK9795848.1"/>
    <property type="molecule type" value="Genomic_DNA"/>
</dbReference>
<evidence type="ECO:0000256" key="1">
    <source>
        <dbReference type="ARBA" id="ARBA00004127"/>
    </source>
</evidence>
<evidence type="ECO:0000256" key="6">
    <source>
        <dbReference type="ARBA" id="ARBA00022737"/>
    </source>
</evidence>
<feature type="transmembrane region" description="Helical" evidence="9">
    <location>
        <begin position="113"/>
        <end position="133"/>
    </location>
</feature>
<evidence type="ECO:0000256" key="8">
    <source>
        <dbReference type="ARBA" id="ARBA00023136"/>
    </source>
</evidence>
<dbReference type="AlphaFoldDB" id="A0AAW1NX81"/>
<organism evidence="10 11">
    <name type="scientific">Symbiochloris irregularis</name>
    <dbReference type="NCBI Taxonomy" id="706552"/>
    <lineage>
        <taxon>Eukaryota</taxon>
        <taxon>Viridiplantae</taxon>
        <taxon>Chlorophyta</taxon>
        <taxon>core chlorophytes</taxon>
        <taxon>Trebouxiophyceae</taxon>
        <taxon>Trebouxiales</taxon>
        <taxon>Trebouxiaceae</taxon>
        <taxon>Symbiochloris</taxon>
    </lineage>
</organism>
<keyword evidence="6" id="KW-0677">Repeat</keyword>
<evidence type="ECO:0000313" key="10">
    <source>
        <dbReference type="EMBL" id="KAK9795848.1"/>
    </source>
</evidence>
<keyword evidence="8 9" id="KW-0472">Membrane</keyword>
<dbReference type="GO" id="GO:0016020">
    <property type="term" value="C:membrane"/>
    <property type="evidence" value="ECO:0007669"/>
    <property type="project" value="InterPro"/>
</dbReference>
<dbReference type="InterPro" id="IPR047664">
    <property type="entry name" value="SWEET"/>
</dbReference>
<feature type="transmembrane region" description="Helical" evidence="9">
    <location>
        <begin position="145"/>
        <end position="166"/>
    </location>
</feature>
<evidence type="ECO:0000256" key="7">
    <source>
        <dbReference type="ARBA" id="ARBA00022989"/>
    </source>
</evidence>
<dbReference type="PANTHER" id="PTHR10791:SF224">
    <property type="entry name" value="SUGAR TRANSPORTER SWEET"/>
    <property type="match status" value="1"/>
</dbReference>
<protein>
    <recommendedName>
        <fullName evidence="12">Bidirectional sugar transporter SWEET</fullName>
    </recommendedName>
</protein>
<feature type="transmembrane region" description="Helical" evidence="9">
    <location>
        <begin position="172"/>
        <end position="193"/>
    </location>
</feature>
<keyword evidence="3" id="KW-0813">Transport</keyword>
<evidence type="ECO:0000256" key="9">
    <source>
        <dbReference type="SAM" id="Phobius"/>
    </source>
</evidence>
<feature type="transmembrane region" description="Helical" evidence="9">
    <location>
        <begin position="83"/>
        <end position="101"/>
    </location>
</feature>
<sequence length="221" mass="24290">MSRSSIPVREVLAARKARRLGELNPSPFAAMLLNHTAWVVYSLVHTDFFIFTMEAYGLLCGIWLTLSLFPLAAISVQNRLNGFVLLAASLFCCLALTTMILNMLTLDHASTLVWSWACSATQVVMCASPLTTLYKAVQQRSCASFHLGLIIMSTLSSAMWTVYGLAIKSLFIAIPNLLGGLLSLTALLLCLVFPRRPPADQTIAEEQQERARGLERSVQIP</sequence>
<dbReference type="GO" id="GO:0012505">
    <property type="term" value="C:endomembrane system"/>
    <property type="evidence" value="ECO:0007669"/>
    <property type="project" value="UniProtKB-SubCell"/>
</dbReference>
<gene>
    <name evidence="10" type="ORF">WJX73_003864</name>
</gene>
<accession>A0AAW1NX81</accession>
<keyword evidence="4" id="KW-0762">Sugar transport</keyword>
<name>A0AAW1NX81_9CHLO</name>
<dbReference type="Proteomes" id="UP001465755">
    <property type="component" value="Unassembled WGS sequence"/>
</dbReference>
<feature type="transmembrane region" description="Helical" evidence="9">
    <location>
        <begin position="56"/>
        <end position="76"/>
    </location>
</feature>
<dbReference type="Pfam" id="PF03083">
    <property type="entry name" value="MtN3_slv"/>
    <property type="match status" value="1"/>
</dbReference>
<reference evidence="10 11" key="1">
    <citation type="journal article" date="2024" name="Nat. Commun.">
        <title>Phylogenomics reveals the evolutionary origins of lichenization in chlorophyte algae.</title>
        <authorList>
            <person name="Puginier C."/>
            <person name="Libourel C."/>
            <person name="Otte J."/>
            <person name="Skaloud P."/>
            <person name="Haon M."/>
            <person name="Grisel S."/>
            <person name="Petersen M."/>
            <person name="Berrin J.G."/>
            <person name="Delaux P.M."/>
            <person name="Dal Grande F."/>
            <person name="Keller J."/>
        </authorList>
    </citation>
    <scope>NUCLEOTIDE SEQUENCE [LARGE SCALE GENOMIC DNA]</scope>
    <source>
        <strain evidence="10 11">SAG 2036</strain>
    </source>
</reference>
<comment type="caution">
    <text evidence="10">The sequence shown here is derived from an EMBL/GenBank/DDBJ whole genome shotgun (WGS) entry which is preliminary data.</text>
</comment>
<dbReference type="GO" id="GO:0051119">
    <property type="term" value="F:sugar transmembrane transporter activity"/>
    <property type="evidence" value="ECO:0007669"/>
    <property type="project" value="InterPro"/>
</dbReference>
<proteinExistence type="inferred from homology"/>
<keyword evidence="7 9" id="KW-1133">Transmembrane helix</keyword>
<evidence type="ECO:0000256" key="3">
    <source>
        <dbReference type="ARBA" id="ARBA00022448"/>
    </source>
</evidence>
<dbReference type="Gene3D" id="1.20.1280.290">
    <property type="match status" value="2"/>
</dbReference>
<keyword evidence="5 9" id="KW-0812">Transmembrane</keyword>
<evidence type="ECO:0000256" key="5">
    <source>
        <dbReference type="ARBA" id="ARBA00022692"/>
    </source>
</evidence>
<dbReference type="InterPro" id="IPR004316">
    <property type="entry name" value="SWEET_rpt"/>
</dbReference>
<evidence type="ECO:0000256" key="2">
    <source>
        <dbReference type="ARBA" id="ARBA00007809"/>
    </source>
</evidence>
<keyword evidence="11" id="KW-1185">Reference proteome</keyword>
<feature type="transmembrane region" description="Helical" evidence="9">
    <location>
        <begin position="25"/>
        <end position="44"/>
    </location>
</feature>
<evidence type="ECO:0008006" key="12">
    <source>
        <dbReference type="Google" id="ProtNLM"/>
    </source>
</evidence>
<comment type="similarity">
    <text evidence="2">Belongs to the SWEET sugar transporter family.</text>
</comment>
<comment type="subcellular location">
    <subcellularLocation>
        <location evidence="1">Endomembrane system</location>
        <topology evidence="1">Multi-pass membrane protein</topology>
    </subcellularLocation>
</comment>
<evidence type="ECO:0000256" key="4">
    <source>
        <dbReference type="ARBA" id="ARBA00022597"/>
    </source>
</evidence>
<evidence type="ECO:0000313" key="11">
    <source>
        <dbReference type="Proteomes" id="UP001465755"/>
    </source>
</evidence>